<proteinExistence type="predicted"/>
<reference evidence="1 3" key="1">
    <citation type="journal article" date="2012" name="Nature">
        <title>Algal genomes reveal evolutionary mosaicism and the fate of nucleomorphs.</title>
        <authorList>
            <consortium name="DOE Joint Genome Institute"/>
            <person name="Curtis B.A."/>
            <person name="Tanifuji G."/>
            <person name="Burki F."/>
            <person name="Gruber A."/>
            <person name="Irimia M."/>
            <person name="Maruyama S."/>
            <person name="Arias M.C."/>
            <person name="Ball S.G."/>
            <person name="Gile G.H."/>
            <person name="Hirakawa Y."/>
            <person name="Hopkins J.F."/>
            <person name="Kuo A."/>
            <person name="Rensing S.A."/>
            <person name="Schmutz J."/>
            <person name="Symeonidi A."/>
            <person name="Elias M."/>
            <person name="Eveleigh R.J."/>
            <person name="Herman E.K."/>
            <person name="Klute M.J."/>
            <person name="Nakayama T."/>
            <person name="Obornik M."/>
            <person name="Reyes-Prieto A."/>
            <person name="Armbrust E.V."/>
            <person name="Aves S.J."/>
            <person name="Beiko R.G."/>
            <person name="Coutinho P."/>
            <person name="Dacks J.B."/>
            <person name="Durnford D.G."/>
            <person name="Fast N.M."/>
            <person name="Green B.R."/>
            <person name="Grisdale C.J."/>
            <person name="Hempel F."/>
            <person name="Henrissat B."/>
            <person name="Hoppner M.P."/>
            <person name="Ishida K."/>
            <person name="Kim E."/>
            <person name="Koreny L."/>
            <person name="Kroth P.G."/>
            <person name="Liu Y."/>
            <person name="Malik S.B."/>
            <person name="Maier U.G."/>
            <person name="McRose D."/>
            <person name="Mock T."/>
            <person name="Neilson J.A."/>
            <person name="Onodera N.T."/>
            <person name="Poole A.M."/>
            <person name="Pritham E.J."/>
            <person name="Richards T.A."/>
            <person name="Rocap G."/>
            <person name="Roy S.W."/>
            <person name="Sarai C."/>
            <person name="Schaack S."/>
            <person name="Shirato S."/>
            <person name="Slamovits C.H."/>
            <person name="Spencer D.F."/>
            <person name="Suzuki S."/>
            <person name="Worden A.Z."/>
            <person name="Zauner S."/>
            <person name="Barry K."/>
            <person name="Bell C."/>
            <person name="Bharti A.K."/>
            <person name="Crow J.A."/>
            <person name="Grimwood J."/>
            <person name="Kramer R."/>
            <person name="Lindquist E."/>
            <person name="Lucas S."/>
            <person name="Salamov A."/>
            <person name="McFadden G.I."/>
            <person name="Lane C.E."/>
            <person name="Keeling P.J."/>
            <person name="Gray M.W."/>
            <person name="Grigoriev I.V."/>
            <person name="Archibald J.M."/>
        </authorList>
    </citation>
    <scope>NUCLEOTIDE SEQUENCE</scope>
    <source>
        <strain evidence="1 3">CCMP2712</strain>
    </source>
</reference>
<dbReference type="EMBL" id="JH992990">
    <property type="protein sequence ID" value="EKX47358.1"/>
    <property type="molecule type" value="Genomic_DNA"/>
</dbReference>
<accession>L1JFS0</accession>
<keyword evidence="3" id="KW-1185">Reference proteome</keyword>
<evidence type="ECO:0000313" key="2">
    <source>
        <dbReference type="EnsemblProtists" id="EKX47358"/>
    </source>
</evidence>
<organism evidence="1">
    <name type="scientific">Guillardia theta (strain CCMP2712)</name>
    <name type="common">Cryptophyte</name>
    <dbReference type="NCBI Taxonomy" id="905079"/>
    <lineage>
        <taxon>Eukaryota</taxon>
        <taxon>Cryptophyceae</taxon>
        <taxon>Pyrenomonadales</taxon>
        <taxon>Geminigeraceae</taxon>
        <taxon>Guillardia</taxon>
    </lineage>
</organism>
<dbReference type="PaxDb" id="55529-EKX47358"/>
<dbReference type="AlphaFoldDB" id="L1JFS0"/>
<dbReference type="GeneID" id="17303971"/>
<dbReference type="Proteomes" id="UP000011087">
    <property type="component" value="Unassembled WGS sequence"/>
</dbReference>
<dbReference type="OrthoDB" id="515902at2759"/>
<gene>
    <name evidence="1" type="ORF">GUITHDRAFT_106805</name>
</gene>
<protein>
    <submittedName>
        <fullName evidence="1 2">Uncharacterized protein</fullName>
    </submittedName>
</protein>
<reference evidence="2" key="3">
    <citation type="submission" date="2016-03" db="UniProtKB">
        <authorList>
            <consortium name="EnsemblProtists"/>
        </authorList>
    </citation>
    <scope>IDENTIFICATION</scope>
</reference>
<dbReference type="HOGENOM" id="CLU_441096_0_0_1"/>
<dbReference type="EnsemblProtists" id="EKX47358">
    <property type="protein sequence ID" value="EKX47358"/>
    <property type="gene ID" value="GUITHDRAFT_106805"/>
</dbReference>
<dbReference type="KEGG" id="gtt:GUITHDRAFT_106805"/>
<name>L1JFS0_GUITC</name>
<reference evidence="3" key="2">
    <citation type="submission" date="2012-11" db="EMBL/GenBank/DDBJ databases">
        <authorList>
            <person name="Kuo A."/>
            <person name="Curtis B.A."/>
            <person name="Tanifuji G."/>
            <person name="Burki F."/>
            <person name="Gruber A."/>
            <person name="Irimia M."/>
            <person name="Maruyama S."/>
            <person name="Arias M.C."/>
            <person name="Ball S.G."/>
            <person name="Gile G.H."/>
            <person name="Hirakawa Y."/>
            <person name="Hopkins J.F."/>
            <person name="Rensing S.A."/>
            <person name="Schmutz J."/>
            <person name="Symeonidi A."/>
            <person name="Elias M."/>
            <person name="Eveleigh R.J."/>
            <person name="Herman E.K."/>
            <person name="Klute M.J."/>
            <person name="Nakayama T."/>
            <person name="Obornik M."/>
            <person name="Reyes-Prieto A."/>
            <person name="Armbrust E.V."/>
            <person name="Aves S.J."/>
            <person name="Beiko R.G."/>
            <person name="Coutinho P."/>
            <person name="Dacks J.B."/>
            <person name="Durnford D.G."/>
            <person name="Fast N.M."/>
            <person name="Green B.R."/>
            <person name="Grisdale C."/>
            <person name="Hempe F."/>
            <person name="Henrissat B."/>
            <person name="Hoppner M.P."/>
            <person name="Ishida K.-I."/>
            <person name="Kim E."/>
            <person name="Koreny L."/>
            <person name="Kroth P.G."/>
            <person name="Liu Y."/>
            <person name="Malik S.-B."/>
            <person name="Maier U.G."/>
            <person name="McRose D."/>
            <person name="Mock T."/>
            <person name="Neilson J.A."/>
            <person name="Onodera N.T."/>
            <person name="Poole A.M."/>
            <person name="Pritham E.J."/>
            <person name="Richards T.A."/>
            <person name="Rocap G."/>
            <person name="Roy S.W."/>
            <person name="Sarai C."/>
            <person name="Schaack S."/>
            <person name="Shirato S."/>
            <person name="Slamovits C.H."/>
            <person name="Spencer D.F."/>
            <person name="Suzuki S."/>
            <person name="Worden A.Z."/>
            <person name="Zauner S."/>
            <person name="Barry K."/>
            <person name="Bell C."/>
            <person name="Bharti A.K."/>
            <person name="Crow J.A."/>
            <person name="Grimwood J."/>
            <person name="Kramer R."/>
            <person name="Lindquist E."/>
            <person name="Lucas S."/>
            <person name="Salamov A."/>
            <person name="McFadden G.I."/>
            <person name="Lane C.E."/>
            <person name="Keeling P.J."/>
            <person name="Gray M.W."/>
            <person name="Grigoriev I.V."/>
            <person name="Archibald J.M."/>
        </authorList>
    </citation>
    <scope>NUCLEOTIDE SEQUENCE</scope>
    <source>
        <strain evidence="3">CCMP2712</strain>
    </source>
</reference>
<evidence type="ECO:0000313" key="3">
    <source>
        <dbReference type="Proteomes" id="UP000011087"/>
    </source>
</evidence>
<sequence length="620" mass="66958">MLPPPAVHGISSSHSLFEVRSSIITILVHSAATFLSLKNEESFAISAELMKALAEDMERNLPDWMIFPQEEDATQTFSQSLSSWSSAREVSEASVPLVRSALLLSLREVGCSTISVISSKIAFPVDCWSEEMERDGAETYGGACEADLVRHPHLRLREDLADALPTSPSQLVCKFSMPDACRVHGHALGRKQKGSFRACMPSVEELRTRQLTSVCGGSLSSCIARKVRKRMAGLAEDKKSRSDACGARASCCGPPSPPRDLFMADGLAMQLSAGGGSWLALTPPHRLSDHAVAQSSGPMVLRSGQANEAFLMYKHKQLASPSPTELRVGQEPSLVVLLRGLVAVIRWQEDPHAQEESIAELLHPLLHDLGESISNVRAVLQQISSRQGGNLLVAEPLAALAWSMRACAIVCDHFPMVLGRRKEIEEAVMGKMKEALEATMAVREEETRFGPSNVAKEELSSSCSATFSRPCGNKQHHQQRGYATGGSSGSTARLALQLASQLIIAALGDKEKNLPPIGQEVFIAGGALHAIVKAMLEAANGQMPPSHVIDVAASLHAACVRTDMDGVRVIIESAAQEHKNPTETQLKTFVGELLSDVCLRDVRRFKRVLKAFCGGKKKGM</sequence>
<dbReference type="eggNOG" id="ENOG502SG01">
    <property type="taxonomic scope" value="Eukaryota"/>
</dbReference>
<dbReference type="RefSeq" id="XP_005834338.1">
    <property type="nucleotide sequence ID" value="XM_005834281.1"/>
</dbReference>
<evidence type="ECO:0000313" key="1">
    <source>
        <dbReference type="EMBL" id="EKX47358.1"/>
    </source>
</evidence>